<evidence type="ECO:0000313" key="8">
    <source>
        <dbReference type="Proteomes" id="UP000677305"/>
    </source>
</evidence>
<keyword evidence="4 6" id="KW-1133">Transmembrane helix</keyword>
<keyword evidence="5 6" id="KW-0472">Membrane</keyword>
<comment type="subcellular location">
    <subcellularLocation>
        <location evidence="1">Membrane</location>
        <topology evidence="1">Multi-pass membrane protein</topology>
    </subcellularLocation>
</comment>
<evidence type="ECO:0000256" key="6">
    <source>
        <dbReference type="SAM" id="Phobius"/>
    </source>
</evidence>
<dbReference type="PANTHER" id="PTHR34857:SF2">
    <property type="entry name" value="SLL0384 PROTEIN"/>
    <property type="match status" value="1"/>
</dbReference>
<keyword evidence="8" id="KW-1185">Reference proteome</keyword>
<feature type="transmembrane region" description="Helical" evidence="6">
    <location>
        <begin position="217"/>
        <end position="237"/>
    </location>
</feature>
<protein>
    <submittedName>
        <fullName evidence="7">Energy-coupling factor transporter transmembrane protein EcfT</fullName>
    </submittedName>
</protein>
<proteinExistence type="predicted"/>
<dbReference type="KEGG" id="vgu:HYG85_03445"/>
<keyword evidence="3 6" id="KW-0812">Transmembrane</keyword>
<reference evidence="7 8" key="1">
    <citation type="submission" date="2020-07" db="EMBL/GenBank/DDBJ databases">
        <title>Vallitalea guaymasensis genome.</title>
        <authorList>
            <person name="Postec A."/>
        </authorList>
    </citation>
    <scope>NUCLEOTIDE SEQUENCE [LARGE SCALE GENOMIC DNA]</scope>
    <source>
        <strain evidence="7 8">Ra1766G1</strain>
    </source>
</reference>
<dbReference type="PANTHER" id="PTHR34857">
    <property type="entry name" value="SLL0384 PROTEIN"/>
    <property type="match status" value="1"/>
</dbReference>
<evidence type="ECO:0000256" key="3">
    <source>
        <dbReference type="ARBA" id="ARBA00022692"/>
    </source>
</evidence>
<dbReference type="InterPro" id="IPR003339">
    <property type="entry name" value="ABC/ECF_trnsptr_transmembrane"/>
</dbReference>
<dbReference type="EMBL" id="CP058561">
    <property type="protein sequence ID" value="QUH31911.1"/>
    <property type="molecule type" value="Genomic_DNA"/>
</dbReference>
<organism evidence="7 8">
    <name type="scientific">Vallitalea guaymasensis</name>
    <dbReference type="NCBI Taxonomy" id="1185412"/>
    <lineage>
        <taxon>Bacteria</taxon>
        <taxon>Bacillati</taxon>
        <taxon>Bacillota</taxon>
        <taxon>Clostridia</taxon>
        <taxon>Lachnospirales</taxon>
        <taxon>Vallitaleaceae</taxon>
        <taxon>Vallitalea</taxon>
    </lineage>
</organism>
<keyword evidence="2" id="KW-1003">Cell membrane</keyword>
<evidence type="ECO:0000256" key="5">
    <source>
        <dbReference type="ARBA" id="ARBA00023136"/>
    </source>
</evidence>
<dbReference type="OrthoDB" id="3730291at2"/>
<feature type="transmembrane region" description="Helical" evidence="6">
    <location>
        <begin position="21"/>
        <end position="53"/>
    </location>
</feature>
<evidence type="ECO:0000256" key="2">
    <source>
        <dbReference type="ARBA" id="ARBA00022475"/>
    </source>
</evidence>
<evidence type="ECO:0000256" key="4">
    <source>
        <dbReference type="ARBA" id="ARBA00022989"/>
    </source>
</evidence>
<name>A0A8J8MFD6_9FIRM</name>
<evidence type="ECO:0000313" key="7">
    <source>
        <dbReference type="EMBL" id="QUH31911.1"/>
    </source>
</evidence>
<accession>A0A8J8MFD6</accession>
<dbReference type="GO" id="GO:0005886">
    <property type="term" value="C:plasma membrane"/>
    <property type="evidence" value="ECO:0007669"/>
    <property type="project" value="UniProtKB-ARBA"/>
</dbReference>
<dbReference type="InterPro" id="IPR051611">
    <property type="entry name" value="ECF_transporter_component"/>
</dbReference>
<dbReference type="CDD" id="cd16914">
    <property type="entry name" value="EcfT"/>
    <property type="match status" value="1"/>
</dbReference>
<dbReference type="Proteomes" id="UP000677305">
    <property type="component" value="Chromosome"/>
</dbReference>
<evidence type="ECO:0000256" key="1">
    <source>
        <dbReference type="ARBA" id="ARBA00004141"/>
    </source>
</evidence>
<sequence length="238" mass="26530">MIFGTSTKKQGLVHIDPRTKLFILLVGNLSIFFAGSIKLEVILACFIILLGLVSGAYRLTFKMSAIYFMILIIQMLGSVYIGGTFKVIIVSFCMFIRKIFPCGMLGGIIISTTRVNEFMAAMNRIHMPKTVVIPLTVMLRYFPMVGEDWSFIKDAMKMRNVTPSFRGLITRPLQTIECAYVPLMMSASKVADELSAAAVTRGIENPKIRTCVQTIRFSYTDVICTICFSGLLTIAIMT</sequence>
<dbReference type="Pfam" id="PF02361">
    <property type="entry name" value="CbiQ"/>
    <property type="match status" value="1"/>
</dbReference>
<dbReference type="AlphaFoldDB" id="A0A8J8MFD6"/>
<feature type="transmembrane region" description="Helical" evidence="6">
    <location>
        <begin position="65"/>
        <end position="96"/>
    </location>
</feature>
<gene>
    <name evidence="7" type="ORF">HYG85_03445</name>
</gene>